<dbReference type="STRING" id="31234.E3MN81"/>
<organism evidence="4">
    <name type="scientific">Caenorhabditis remanei</name>
    <name type="common">Caenorhabditis vulgaris</name>
    <dbReference type="NCBI Taxonomy" id="31234"/>
    <lineage>
        <taxon>Eukaryota</taxon>
        <taxon>Metazoa</taxon>
        <taxon>Ecdysozoa</taxon>
        <taxon>Nematoda</taxon>
        <taxon>Chromadorea</taxon>
        <taxon>Rhabditida</taxon>
        <taxon>Rhabditina</taxon>
        <taxon>Rhabditomorpha</taxon>
        <taxon>Rhabditoidea</taxon>
        <taxon>Rhabditidae</taxon>
        <taxon>Peloderinae</taxon>
        <taxon>Caenorhabditis</taxon>
    </lineage>
</organism>
<feature type="chain" id="PRO_5003177342" evidence="2">
    <location>
        <begin position="17"/>
        <end position="735"/>
    </location>
</feature>
<keyword evidence="4" id="KW-1185">Reference proteome</keyword>
<evidence type="ECO:0000313" key="4">
    <source>
        <dbReference type="Proteomes" id="UP000008281"/>
    </source>
</evidence>
<feature type="signal peptide" evidence="2">
    <location>
        <begin position="1"/>
        <end position="16"/>
    </location>
</feature>
<gene>
    <name evidence="3" type="ORF">CRE_04967</name>
</gene>
<accession>E3MN81</accession>
<dbReference type="InParanoid" id="E3MN81"/>
<evidence type="ECO:0000256" key="2">
    <source>
        <dbReference type="SAM" id="SignalP"/>
    </source>
</evidence>
<dbReference type="Proteomes" id="UP000008281">
    <property type="component" value="Unassembled WGS sequence"/>
</dbReference>
<evidence type="ECO:0000256" key="1">
    <source>
        <dbReference type="SAM" id="MobiDB-lite"/>
    </source>
</evidence>
<dbReference type="EMBL" id="DS268459">
    <property type="protein sequence ID" value="EFP05927.1"/>
    <property type="molecule type" value="Genomic_DNA"/>
</dbReference>
<evidence type="ECO:0000313" key="3">
    <source>
        <dbReference type="EMBL" id="EFP05927.1"/>
    </source>
</evidence>
<feature type="compositionally biased region" description="Low complexity" evidence="1">
    <location>
        <begin position="221"/>
        <end position="231"/>
    </location>
</feature>
<dbReference type="OrthoDB" id="5988132at2759"/>
<proteinExistence type="predicted"/>
<feature type="region of interest" description="Disordered" evidence="1">
    <location>
        <begin position="205"/>
        <end position="241"/>
    </location>
</feature>
<protein>
    <submittedName>
        <fullName evidence="3">Uncharacterized protein</fullName>
    </submittedName>
</protein>
<dbReference type="eggNOG" id="ENOG502QS0X">
    <property type="taxonomic scope" value="Eukaryota"/>
</dbReference>
<name>E3MN81_CAERE</name>
<reference evidence="3" key="1">
    <citation type="submission" date="2007-07" db="EMBL/GenBank/DDBJ databases">
        <title>PCAP assembly of the Caenorhabditis remanei genome.</title>
        <authorList>
            <consortium name="The Caenorhabditis remanei Sequencing Consortium"/>
            <person name="Wilson R.K."/>
        </authorList>
    </citation>
    <scope>NUCLEOTIDE SEQUENCE [LARGE SCALE GENOMIC DNA]</scope>
    <source>
        <strain evidence="3">PB4641</strain>
    </source>
</reference>
<dbReference type="AlphaFoldDB" id="E3MN81"/>
<sequence length="735" mass="84041">MLIILFLLCLFPLTSTKPINEKNITPGSNVKEDVKCYFSRIRKTTHETVERSEKSIVSTICSGKLEKLEKYSTLSAGPEVKDEHPLSVIMCRGAGMCDLNFLDPLVMDKWKTIDICEHHVAELLTEWNLLPTFRETHIYRVKTQSFGTVEACSMPDSIGTKHEKGRPIGRSHLSVKAADALIKQDHTLVHPGIPLCRSHENYIRDLMSKPRPPPTKKSRTSSESDSCSSEDPPYASSEESITQKKEITLAESFSQFAMLAGETKVCTVKPWNQLKHLTQEKKARTARNLFLTMLGIMVPDDTEEFKKLVERKTFVGKQWSTGSSASFEAVMEQLAVQFFAAECRRSRLLVLSFVTNSVSYLEMVKYIPHLSRYMYESSKIFGRRKRSENAVKERQLVRYDHKKVQAFIDFITSPTVMIGLPYGVRNVKLSDGTKMEIPNSIRQQSATEVIEMWKNVCMDNDQPDLLLSVSTMYKILEACVATKRESTTCVDYFIAYGMQGFEDMHRVVDGWLAEELFSQSLTQLKTALFEVAQYYRTDYRLHIKSQSRVADHCASFALSDPSDKRLSSPCSSDPHKHSHDLKCDRCQHVNSTLEKLRDYAEEFLLDSREALKTADESTKQNIQAILERREDDKKVIERSIAYVHEMKKHLLRAAFTSQEREKIISGLKDNEALVTLDFAQKFLPKFHRELQSQYYGKKGVSYHISHVVAKIGDRLVQHSFVHVYSGPVTQVLTLY</sequence>
<dbReference type="HOGENOM" id="CLU_377335_0_0_1"/>
<keyword evidence="2" id="KW-0732">Signal</keyword>